<reference evidence="8 9" key="1">
    <citation type="submission" date="2014-04" db="EMBL/GenBank/DDBJ databases">
        <title>A comprehensive comparison of genomes of Erythrobacter spp. strains.</title>
        <authorList>
            <person name="Zheng Q."/>
        </authorList>
    </citation>
    <scope>NUCLEOTIDE SEQUENCE [LARGE SCALE GENOMIC DNA]</scope>
    <source>
        <strain evidence="8 9">DSM 6997</strain>
    </source>
</reference>
<dbReference type="PANTHER" id="PTHR11819">
    <property type="entry name" value="SOLUTE CARRIER FAMILY 5"/>
    <property type="match status" value="1"/>
</dbReference>
<comment type="caution">
    <text evidence="8">The sequence shown here is derived from an EMBL/GenBank/DDBJ whole genome shotgun (WGS) entry which is preliminary data.</text>
</comment>
<evidence type="ECO:0000256" key="4">
    <source>
        <dbReference type="ARBA" id="ARBA00022989"/>
    </source>
</evidence>
<feature type="transmembrane region" description="Helical" evidence="7">
    <location>
        <begin position="474"/>
        <end position="494"/>
    </location>
</feature>
<dbReference type="OrthoDB" id="9814523at2"/>
<accession>A0A074M749</accession>
<dbReference type="EMBL" id="JMIW01000003">
    <property type="protein sequence ID" value="KEO90566.1"/>
    <property type="molecule type" value="Genomic_DNA"/>
</dbReference>
<feature type="transmembrane region" description="Helical" evidence="7">
    <location>
        <begin position="77"/>
        <end position="99"/>
    </location>
</feature>
<evidence type="ECO:0000256" key="3">
    <source>
        <dbReference type="ARBA" id="ARBA00022692"/>
    </source>
</evidence>
<keyword evidence="9" id="KW-1185">Reference proteome</keyword>
<feature type="transmembrane region" description="Helical" evidence="7">
    <location>
        <begin position="6"/>
        <end position="27"/>
    </location>
</feature>
<dbReference type="PANTHER" id="PTHR11819:SF195">
    <property type="entry name" value="SODIUM_GLUCOSE COTRANSPORTER 4"/>
    <property type="match status" value="1"/>
</dbReference>
<gene>
    <name evidence="8" type="ORF">EH31_10795</name>
</gene>
<feature type="transmembrane region" description="Helical" evidence="7">
    <location>
        <begin position="208"/>
        <end position="227"/>
    </location>
</feature>
<feature type="transmembrane region" description="Helical" evidence="7">
    <location>
        <begin position="382"/>
        <end position="398"/>
    </location>
</feature>
<sequence>MNVVQVAVFFGLMVALAYVTWAKVAAAKAASHASADKEIFLAGGGLSWFFVAGAITLTNLSTDQLVGMNGAQMFLLAWWEIAGFIGLMLLAFVFVPIYYRNNCTTVTELLEKKYQGGSIRTVISGLFLAGNIFIYLPAVIYSGSLFLMSLFGLGIDETAVSGIVEQTTRRGVDPTLLMIAAVFAIVGAAYAILGGLRAVAVLDTYSGIGILGLALVVVFLALQAIGFDFSGVPTERLSMVGDNSSQIPFHTLFTGMIFIQIFYWSTNQNITQKALAAPNVKEAQKGIMAAAMIRLLIVPPIVVVPGVVAYKLFGGVGDKAYGMLVDQVLPSWTSGLFAAMIAAAVLTTYSAVMNATITLWSVDFHRKFINEEVDVVKLNRKVGIGAMVLSIALVPLYANAESIIDLLQQLNGLLSMPILSAFAAALLFRNMDARAAVAGLVYGVGIYAFHTFFLYTDRDIWGGTTYYRYLGLDWLHYIDVMVFVLFSSIAVALITNKIVFRQSAQFIGFGRAKAA</sequence>
<comment type="similarity">
    <text evidence="2 6">Belongs to the sodium:solute symporter (SSF) (TC 2.A.21) family.</text>
</comment>
<proteinExistence type="inferred from homology"/>
<feature type="transmembrane region" description="Helical" evidence="7">
    <location>
        <begin position="247"/>
        <end position="266"/>
    </location>
</feature>
<feature type="transmembrane region" description="Helical" evidence="7">
    <location>
        <begin position="333"/>
        <end position="362"/>
    </location>
</feature>
<keyword evidence="4 7" id="KW-1133">Transmembrane helix</keyword>
<feature type="transmembrane region" description="Helical" evidence="7">
    <location>
        <begin position="287"/>
        <end position="313"/>
    </location>
</feature>
<dbReference type="InterPro" id="IPR038377">
    <property type="entry name" value="Na/Glc_symporter_sf"/>
</dbReference>
<feature type="transmembrane region" description="Helical" evidence="7">
    <location>
        <begin position="410"/>
        <end position="428"/>
    </location>
</feature>
<comment type="subcellular location">
    <subcellularLocation>
        <location evidence="1">Membrane</location>
        <topology evidence="1">Multi-pass membrane protein</topology>
    </subcellularLocation>
</comment>
<feature type="transmembrane region" description="Helical" evidence="7">
    <location>
        <begin position="435"/>
        <end position="454"/>
    </location>
</feature>
<protein>
    <submittedName>
        <fullName evidence="8">Sodium:solute symporter</fullName>
    </submittedName>
</protein>
<dbReference type="GO" id="GO:0005412">
    <property type="term" value="F:D-glucose:sodium symporter activity"/>
    <property type="evidence" value="ECO:0007669"/>
    <property type="project" value="TreeGrafter"/>
</dbReference>
<evidence type="ECO:0000256" key="7">
    <source>
        <dbReference type="SAM" id="Phobius"/>
    </source>
</evidence>
<name>A0A074M749_ERYLO</name>
<organism evidence="8 9">
    <name type="scientific">Erythrobacter longus</name>
    <dbReference type="NCBI Taxonomy" id="1044"/>
    <lineage>
        <taxon>Bacteria</taxon>
        <taxon>Pseudomonadati</taxon>
        <taxon>Pseudomonadota</taxon>
        <taxon>Alphaproteobacteria</taxon>
        <taxon>Sphingomonadales</taxon>
        <taxon>Erythrobacteraceae</taxon>
        <taxon>Erythrobacter/Porphyrobacter group</taxon>
        <taxon>Erythrobacter</taxon>
    </lineage>
</organism>
<evidence type="ECO:0000256" key="2">
    <source>
        <dbReference type="ARBA" id="ARBA00006434"/>
    </source>
</evidence>
<evidence type="ECO:0000256" key="6">
    <source>
        <dbReference type="RuleBase" id="RU362091"/>
    </source>
</evidence>
<dbReference type="Gene3D" id="1.20.1730.10">
    <property type="entry name" value="Sodium/glucose cotransporter"/>
    <property type="match status" value="1"/>
</dbReference>
<evidence type="ECO:0000256" key="1">
    <source>
        <dbReference type="ARBA" id="ARBA00004141"/>
    </source>
</evidence>
<evidence type="ECO:0000256" key="5">
    <source>
        <dbReference type="ARBA" id="ARBA00023136"/>
    </source>
</evidence>
<dbReference type="Proteomes" id="UP000027647">
    <property type="component" value="Unassembled WGS sequence"/>
</dbReference>
<dbReference type="GO" id="GO:0005886">
    <property type="term" value="C:plasma membrane"/>
    <property type="evidence" value="ECO:0007669"/>
    <property type="project" value="TreeGrafter"/>
</dbReference>
<dbReference type="eggNOG" id="COG4146">
    <property type="taxonomic scope" value="Bacteria"/>
</dbReference>
<feature type="transmembrane region" description="Helical" evidence="7">
    <location>
        <begin position="176"/>
        <end position="196"/>
    </location>
</feature>
<dbReference type="PROSITE" id="PS50283">
    <property type="entry name" value="NA_SOLUT_SYMP_3"/>
    <property type="match status" value="1"/>
</dbReference>
<keyword evidence="5 7" id="KW-0472">Membrane</keyword>
<feature type="transmembrane region" description="Helical" evidence="7">
    <location>
        <begin position="119"/>
        <end position="141"/>
    </location>
</feature>
<dbReference type="AlphaFoldDB" id="A0A074M749"/>
<dbReference type="InterPro" id="IPR001734">
    <property type="entry name" value="Na/solute_symporter"/>
</dbReference>
<dbReference type="STRING" id="1044.EH31_10795"/>
<feature type="transmembrane region" description="Helical" evidence="7">
    <location>
        <begin position="39"/>
        <end position="57"/>
    </location>
</feature>
<evidence type="ECO:0000313" key="8">
    <source>
        <dbReference type="EMBL" id="KEO90566.1"/>
    </source>
</evidence>
<keyword evidence="3 7" id="KW-0812">Transmembrane</keyword>
<evidence type="ECO:0000313" key="9">
    <source>
        <dbReference type="Proteomes" id="UP000027647"/>
    </source>
</evidence>
<dbReference type="Pfam" id="PF00474">
    <property type="entry name" value="SSF"/>
    <property type="match status" value="2"/>
</dbReference>
<dbReference type="RefSeq" id="WP_034960204.1">
    <property type="nucleotide sequence ID" value="NZ_JMIW01000003.1"/>
</dbReference>